<dbReference type="KEGG" id="mbd:MEBOL_002650"/>
<dbReference type="InterPro" id="IPR036278">
    <property type="entry name" value="Sialidase_sf"/>
</dbReference>
<protein>
    <submittedName>
        <fullName evidence="2">Uncharacterized protein</fullName>
    </submittedName>
</protein>
<organism evidence="2 3">
    <name type="scientific">Melittangium boletus DSM 14713</name>
    <dbReference type="NCBI Taxonomy" id="1294270"/>
    <lineage>
        <taxon>Bacteria</taxon>
        <taxon>Pseudomonadati</taxon>
        <taxon>Myxococcota</taxon>
        <taxon>Myxococcia</taxon>
        <taxon>Myxococcales</taxon>
        <taxon>Cystobacterineae</taxon>
        <taxon>Archangiaceae</taxon>
        <taxon>Melittangium</taxon>
    </lineage>
</organism>
<proteinExistence type="predicted"/>
<evidence type="ECO:0000256" key="1">
    <source>
        <dbReference type="SAM" id="MobiDB-lite"/>
    </source>
</evidence>
<dbReference type="Gene3D" id="2.130.10.10">
    <property type="entry name" value="YVTN repeat-like/Quinoprotein amine dehydrogenase"/>
    <property type="match status" value="1"/>
</dbReference>
<dbReference type="SUPFAM" id="SSF50939">
    <property type="entry name" value="Sialidases"/>
    <property type="match status" value="1"/>
</dbReference>
<sequence>MVWGCWILGCGKAGFQEPAPRGPIPVQAAPDDPSEAPDSPGQVPEGHPSQETPSGKAFRPTFYQPLGGSLTLPGRTTYRFRVPVARAGTRLRFVFRAGDAPLRLHEATVARAETKGALASAPLALTFSGAPGAHAAAWESLRSDPVLLQVDFREELAVSFEVEGAVATSARALFPHGARAPGGFSRKREGFGTSQTELVGLSAIEVEAEPGRCVAVVGVGTRAGSGEGDLRETWPAVAERLLGIPVLDLGGLEGAEAARSLESLRACGQVACVVLPEAEAVDGASAESLEASLSRTFERLRPVCDVHAGLLPASSRRPGPRGAVNTWWRTQLPAERLIDFSTGLPDAEAPDAAARMGHAVASRLAGARAPESTAPFSLRETYRDSTHEILAVDPSGTVYALEERQGSSKLYASTDNARTWTRRGVHPDGFGFYKMASLRDGTLLANVVSPGGHALSRSTDHGVTWTVVLPLDRFKMLQPHNIQELHGTVFFLEYQTFTEESPINLWVSQDGGVTWRVRYVFEGRRHGHGLVADPVQGVLWAMMGDVKGGLLRSEDEGMTWRPVVEGPPGVAVDAVVTPKGLLFGTDNLFAPPLPGVQRVGGDDVMVRLTQLPGPSYSILEVPGGGYVMGTTRETGGDVYAPDDFSAHVLYSADGETWTEFRAFPRATDNDYARADVYWALPSGEIILTLSNTQELGWRRGFMLLEAVRHGMRSR</sequence>
<dbReference type="AlphaFoldDB" id="A0A250IDH9"/>
<dbReference type="Proteomes" id="UP000217289">
    <property type="component" value="Chromosome"/>
</dbReference>
<reference evidence="2 3" key="1">
    <citation type="submission" date="2017-06" db="EMBL/GenBank/DDBJ databases">
        <authorList>
            <person name="Kim H.J."/>
            <person name="Triplett B.A."/>
        </authorList>
    </citation>
    <scope>NUCLEOTIDE SEQUENCE [LARGE SCALE GENOMIC DNA]</scope>
    <source>
        <strain evidence="2 3">DSM 14713</strain>
    </source>
</reference>
<accession>A0A250IDH9</accession>
<dbReference type="RefSeq" id="WP_095977800.1">
    <property type="nucleotide sequence ID" value="NZ_CP022163.1"/>
</dbReference>
<evidence type="ECO:0000313" key="3">
    <source>
        <dbReference type="Proteomes" id="UP000217289"/>
    </source>
</evidence>
<feature type="compositionally biased region" description="Low complexity" evidence="1">
    <location>
        <begin position="28"/>
        <end position="40"/>
    </location>
</feature>
<keyword evidence="3" id="KW-1185">Reference proteome</keyword>
<evidence type="ECO:0000313" key="2">
    <source>
        <dbReference type="EMBL" id="ATB29201.1"/>
    </source>
</evidence>
<gene>
    <name evidence="2" type="ORF">MEBOL_002650</name>
</gene>
<name>A0A250IDH9_9BACT</name>
<dbReference type="OrthoDB" id="5489407at2"/>
<feature type="region of interest" description="Disordered" evidence="1">
    <location>
        <begin position="19"/>
        <end position="60"/>
    </location>
</feature>
<dbReference type="CDD" id="cd15482">
    <property type="entry name" value="Sialidase_non-viral"/>
    <property type="match status" value="1"/>
</dbReference>
<dbReference type="InterPro" id="IPR015943">
    <property type="entry name" value="WD40/YVTN_repeat-like_dom_sf"/>
</dbReference>
<dbReference type="EMBL" id="CP022163">
    <property type="protein sequence ID" value="ATB29201.1"/>
    <property type="molecule type" value="Genomic_DNA"/>
</dbReference>